<evidence type="ECO:0000313" key="2">
    <source>
        <dbReference type="EMBL" id="QHS82687.1"/>
    </source>
</evidence>
<name>A0A6C0ARY6_9ZZZZ</name>
<feature type="coiled-coil region" evidence="1">
    <location>
        <begin position="11"/>
        <end position="42"/>
    </location>
</feature>
<reference evidence="2" key="1">
    <citation type="journal article" date="2020" name="Nature">
        <title>Giant virus diversity and host interactions through global metagenomics.</title>
        <authorList>
            <person name="Schulz F."/>
            <person name="Roux S."/>
            <person name="Paez-Espino D."/>
            <person name="Jungbluth S."/>
            <person name="Walsh D.A."/>
            <person name="Denef V.J."/>
            <person name="McMahon K.D."/>
            <person name="Konstantinidis K.T."/>
            <person name="Eloe-Fadrosh E.A."/>
            <person name="Kyrpides N.C."/>
            <person name="Woyke T."/>
        </authorList>
    </citation>
    <scope>NUCLEOTIDE SEQUENCE</scope>
    <source>
        <strain evidence="2">GVMAG-S-1101171-111</strain>
    </source>
</reference>
<accession>A0A6C0ARY6</accession>
<evidence type="ECO:0000256" key="1">
    <source>
        <dbReference type="SAM" id="Coils"/>
    </source>
</evidence>
<protein>
    <submittedName>
        <fullName evidence="2">Uncharacterized protein</fullName>
    </submittedName>
</protein>
<sequence>MIYYTRMSNDNLNYDELINQLRQELENTKRELALTKEHLKKYTAPACKKKYYEDNKDEINRKKKEYKPTDEQKKMWARTAYLKKKAEKNKTSIENI</sequence>
<dbReference type="AlphaFoldDB" id="A0A6C0ARY6"/>
<proteinExistence type="predicted"/>
<organism evidence="2">
    <name type="scientific">viral metagenome</name>
    <dbReference type="NCBI Taxonomy" id="1070528"/>
    <lineage>
        <taxon>unclassified sequences</taxon>
        <taxon>metagenomes</taxon>
        <taxon>organismal metagenomes</taxon>
    </lineage>
</organism>
<dbReference type="EMBL" id="MN740804">
    <property type="protein sequence ID" value="QHS82687.1"/>
    <property type="molecule type" value="Genomic_DNA"/>
</dbReference>
<keyword evidence="1" id="KW-0175">Coiled coil</keyword>